<name>A0ABS4BXX0_9FLAO</name>
<dbReference type="Pfam" id="PF03629">
    <property type="entry name" value="SASA"/>
    <property type="match status" value="1"/>
</dbReference>
<keyword evidence="1" id="KW-0378">Hydrolase</keyword>
<feature type="chain" id="PRO_5046738742" description="Sialate O-acetylesterase domain-containing protein" evidence="2">
    <location>
        <begin position="21"/>
        <end position="497"/>
    </location>
</feature>
<reference evidence="4 5" key="1">
    <citation type="submission" date="2021-04" db="EMBL/GenBank/DDBJ databases">
        <title>Mariniflexile gromovii gen. nov., sp. nov., a gliding bacterium isolated from the sea urchin Strongylocentrotus intermedius.</title>
        <authorList>
            <person name="Ko S."/>
            <person name="Le V."/>
            <person name="Ahn C.-Y."/>
            <person name="Oh H.-M."/>
        </authorList>
    </citation>
    <scope>NUCLEOTIDE SEQUENCE [LARGE SCALE GENOMIC DNA]</scope>
    <source>
        <strain evidence="4 5">KCTC 12570</strain>
    </source>
</reference>
<organism evidence="4 5">
    <name type="scientific">Mariniflexile gromovii</name>
    <dbReference type="NCBI Taxonomy" id="362523"/>
    <lineage>
        <taxon>Bacteria</taxon>
        <taxon>Pseudomonadati</taxon>
        <taxon>Bacteroidota</taxon>
        <taxon>Flavobacteriia</taxon>
        <taxon>Flavobacteriales</taxon>
        <taxon>Flavobacteriaceae</taxon>
        <taxon>Mariniflexile</taxon>
    </lineage>
</organism>
<protein>
    <recommendedName>
        <fullName evidence="3">Sialate O-acetylesterase domain-containing protein</fullName>
    </recommendedName>
</protein>
<evidence type="ECO:0000256" key="2">
    <source>
        <dbReference type="SAM" id="SignalP"/>
    </source>
</evidence>
<evidence type="ECO:0000313" key="4">
    <source>
        <dbReference type="EMBL" id="MBP0905429.1"/>
    </source>
</evidence>
<evidence type="ECO:0000256" key="1">
    <source>
        <dbReference type="ARBA" id="ARBA00022801"/>
    </source>
</evidence>
<keyword evidence="2" id="KW-0732">Signal</keyword>
<dbReference type="InterPro" id="IPR036514">
    <property type="entry name" value="SGNH_hydro_sf"/>
</dbReference>
<dbReference type="EMBL" id="JAGJCB010000022">
    <property type="protein sequence ID" value="MBP0905429.1"/>
    <property type="molecule type" value="Genomic_DNA"/>
</dbReference>
<proteinExistence type="predicted"/>
<dbReference type="SUPFAM" id="SSF52266">
    <property type="entry name" value="SGNH hydrolase"/>
    <property type="match status" value="1"/>
</dbReference>
<accession>A0ABS4BXX0</accession>
<feature type="domain" description="Sialate O-acetylesterase" evidence="3">
    <location>
        <begin position="121"/>
        <end position="358"/>
    </location>
</feature>
<comment type="caution">
    <text evidence="4">The sequence shown here is derived from an EMBL/GenBank/DDBJ whole genome shotgun (WGS) entry which is preliminary data.</text>
</comment>
<sequence length="497" mass="57055">MKYFSLFLFLFFCVSTTLWAQEIKFIEAPENYQLYARDTTNSAEVLVSGALKKQSILKKVTLKVFKDDVLYTTQKSIIKDHKFSISTRIHAGLHQYKFEVYIEKKQKDSLYYFANHVVCGDAYIITGQSNSHASSTLSTYSNVYCRSYGVKTGYEAYNEEDKNVHWGLATGNCPGLKKTVGGWFTKNSFGVGVWGMELMRHIVETYQIPVCIINGGSGSSSIEQNMLYPEQPSLETSFGRLAYRVNKAGLKDKVKAVFWHQGESNSNTESSYKAYASNFDVLLNDWKRVYTGLEKVYLFQLHPGCGRTLQTFQAELREVQNEIDKKYEIVEIMSTMGVTGHDGCHFSYEGYLEFSKRIFPLVSRDFYAEQFNYTITPPKLISSNFISPKEMLLTFDQPLVFEEKKRVRGVDYFLKNQFFFSTNLGDENRVETIKSIHVVDNTLHILLESNSDINFISYLPAKFYTGTEIVYNGPWLMGKENNIGALSFYQRPIGNYK</sequence>
<keyword evidence="5" id="KW-1185">Reference proteome</keyword>
<dbReference type="Proteomes" id="UP000670776">
    <property type="component" value="Unassembled WGS sequence"/>
</dbReference>
<evidence type="ECO:0000259" key="3">
    <source>
        <dbReference type="Pfam" id="PF03629"/>
    </source>
</evidence>
<evidence type="ECO:0000313" key="5">
    <source>
        <dbReference type="Proteomes" id="UP000670776"/>
    </source>
</evidence>
<gene>
    <name evidence="4" type="ORF">J8H85_16465</name>
</gene>
<dbReference type="RefSeq" id="WP_209656445.1">
    <property type="nucleotide sequence ID" value="NZ_JAGJCB010000022.1"/>
</dbReference>
<dbReference type="InterPro" id="IPR005181">
    <property type="entry name" value="SASA"/>
</dbReference>
<dbReference type="Gene3D" id="3.40.50.1110">
    <property type="entry name" value="SGNH hydrolase"/>
    <property type="match status" value="1"/>
</dbReference>
<feature type="signal peptide" evidence="2">
    <location>
        <begin position="1"/>
        <end position="20"/>
    </location>
</feature>